<evidence type="ECO:0000259" key="1">
    <source>
        <dbReference type="Pfam" id="PF01593"/>
    </source>
</evidence>
<dbReference type="PANTHER" id="PTHR42923:SF3">
    <property type="entry name" value="PROTOPORPHYRINOGEN OXIDASE"/>
    <property type="match status" value="1"/>
</dbReference>
<comment type="caution">
    <text evidence="2">The sequence shown here is derived from an EMBL/GenBank/DDBJ whole genome shotgun (WGS) entry which is preliminary data.</text>
</comment>
<organism evidence="2 3">
    <name type="scientific">Streptomyces carpinensis</name>
    <dbReference type="NCBI Taxonomy" id="66369"/>
    <lineage>
        <taxon>Bacteria</taxon>
        <taxon>Bacillati</taxon>
        <taxon>Actinomycetota</taxon>
        <taxon>Actinomycetes</taxon>
        <taxon>Kitasatosporales</taxon>
        <taxon>Streptomycetaceae</taxon>
        <taxon>Streptomyces</taxon>
    </lineage>
</organism>
<dbReference type="InterPro" id="IPR002937">
    <property type="entry name" value="Amino_oxidase"/>
</dbReference>
<evidence type="ECO:0000313" key="2">
    <source>
        <dbReference type="EMBL" id="MER6980419.1"/>
    </source>
</evidence>
<dbReference type="SUPFAM" id="SSF54373">
    <property type="entry name" value="FAD-linked reductases, C-terminal domain"/>
    <property type="match status" value="1"/>
</dbReference>
<dbReference type="EMBL" id="JBEPCU010000547">
    <property type="protein sequence ID" value="MER6980419.1"/>
    <property type="molecule type" value="Genomic_DNA"/>
</dbReference>
<dbReference type="InterPro" id="IPR036188">
    <property type="entry name" value="FAD/NAD-bd_sf"/>
</dbReference>
<evidence type="ECO:0000313" key="3">
    <source>
        <dbReference type="Proteomes" id="UP001458415"/>
    </source>
</evidence>
<dbReference type="PANTHER" id="PTHR42923">
    <property type="entry name" value="PROTOPORPHYRINOGEN OXIDASE"/>
    <property type="match status" value="1"/>
</dbReference>
<accession>A0ABV1W8A0</accession>
<dbReference type="Pfam" id="PF01593">
    <property type="entry name" value="Amino_oxidase"/>
    <property type="match status" value="1"/>
</dbReference>
<dbReference type="SUPFAM" id="SSF51905">
    <property type="entry name" value="FAD/NAD(P)-binding domain"/>
    <property type="match status" value="1"/>
</dbReference>
<proteinExistence type="predicted"/>
<feature type="domain" description="Amine oxidase" evidence="1">
    <location>
        <begin position="8"/>
        <end position="206"/>
    </location>
</feature>
<dbReference type="Proteomes" id="UP001458415">
    <property type="component" value="Unassembled WGS sequence"/>
</dbReference>
<dbReference type="Gene3D" id="3.50.50.60">
    <property type="entry name" value="FAD/NAD(P)-binding domain"/>
    <property type="match status" value="1"/>
</dbReference>
<name>A0ABV1W8A0_9ACTN</name>
<sequence length="224" mass="22908">MSVGAAGGQEHIDADAVVIAVPAGPAGKLLAGVPGTASAVSAFAEVPYSSVAMVTLAYPRSAFPGPLAGRGYAAYRVPAVEGKAVKEVTFTTVKWPHLAGEVEIVRCSIGRFGEEHLLGRDDADLVALATAELAEATGVRGAPVASRVSRWADALPQYTVGHFERVRRIRESVAAQPGLAVCGALYDGVGVGVCMASARQATDQVLAWVQQNAAARSVAVGAST</sequence>
<reference evidence="2 3" key="1">
    <citation type="submission" date="2024-06" db="EMBL/GenBank/DDBJ databases">
        <title>The Natural Products Discovery Center: Release of the First 8490 Sequenced Strains for Exploring Actinobacteria Biosynthetic Diversity.</title>
        <authorList>
            <person name="Kalkreuter E."/>
            <person name="Kautsar S.A."/>
            <person name="Yang D."/>
            <person name="Bader C.D."/>
            <person name="Teijaro C.N."/>
            <person name="Fluegel L."/>
            <person name="Davis C.M."/>
            <person name="Simpson J.R."/>
            <person name="Lauterbach L."/>
            <person name="Steele A.D."/>
            <person name="Gui C."/>
            <person name="Meng S."/>
            <person name="Li G."/>
            <person name="Viehrig K."/>
            <person name="Ye F."/>
            <person name="Su P."/>
            <person name="Kiefer A.F."/>
            <person name="Nichols A."/>
            <person name="Cepeda A.J."/>
            <person name="Yan W."/>
            <person name="Fan B."/>
            <person name="Jiang Y."/>
            <person name="Adhikari A."/>
            <person name="Zheng C.-J."/>
            <person name="Schuster L."/>
            <person name="Cowan T.M."/>
            <person name="Smanski M.J."/>
            <person name="Chevrette M.G."/>
            <person name="De Carvalho L.P.S."/>
            <person name="Shen B."/>
        </authorList>
    </citation>
    <scope>NUCLEOTIDE SEQUENCE [LARGE SCALE GENOMIC DNA]</scope>
    <source>
        <strain evidence="2 3">NPDC000634</strain>
    </source>
</reference>
<keyword evidence="3" id="KW-1185">Reference proteome</keyword>
<dbReference type="InterPro" id="IPR050464">
    <property type="entry name" value="Zeta_carotene_desat/Oxidored"/>
</dbReference>
<gene>
    <name evidence="2" type="ORF">ABT317_26475</name>
</gene>
<protein>
    <submittedName>
        <fullName evidence="2">FAD-dependent oxidoreductase</fullName>
    </submittedName>
</protein>